<gene>
    <name evidence="2" type="ORF">FHQ18_07770</name>
</gene>
<keyword evidence="3" id="KW-1185">Reference proteome</keyword>
<evidence type="ECO:0000256" key="1">
    <source>
        <dbReference type="SAM" id="Phobius"/>
    </source>
</evidence>
<keyword evidence="1" id="KW-1133">Transmembrane helix</keyword>
<sequence length="96" mass="11527">MIPFLFYIDLLFYLFRLKELFLVISLLIIFLDLLKNKINKLQFIIILFFILSFVPFYNYVIISSGNMILEFVKRYTTSFIIAFLSATISKYKLNIF</sequence>
<evidence type="ECO:0000313" key="2">
    <source>
        <dbReference type="EMBL" id="KAA0257634.1"/>
    </source>
</evidence>
<dbReference type="EMBL" id="VFJB01000006">
    <property type="protein sequence ID" value="KAA0257634.1"/>
    <property type="molecule type" value="Genomic_DNA"/>
</dbReference>
<keyword evidence="1" id="KW-0472">Membrane</keyword>
<dbReference type="RefSeq" id="WP_149266607.1">
    <property type="nucleotide sequence ID" value="NZ_VFJB01000006.1"/>
</dbReference>
<feature type="transmembrane region" description="Helical" evidence="1">
    <location>
        <begin position="6"/>
        <end position="31"/>
    </location>
</feature>
<dbReference type="Proteomes" id="UP000322876">
    <property type="component" value="Unassembled WGS sequence"/>
</dbReference>
<proteinExistence type="predicted"/>
<name>A0A5A8F2E2_9BACT</name>
<protein>
    <submittedName>
        <fullName evidence="2">Uncharacterized protein</fullName>
    </submittedName>
</protein>
<reference evidence="2 3" key="1">
    <citation type="submission" date="2019-06" db="EMBL/GenBank/DDBJ databases">
        <title>Genomic insights into carbon and energy metabolism of Deferribacter autotrophicus revealed new metabolic traits in the phylum Deferribacteres.</title>
        <authorList>
            <person name="Slobodkin A.I."/>
            <person name="Slobodkina G.B."/>
            <person name="Allioux M."/>
            <person name="Alain K."/>
            <person name="Jebbar M."/>
            <person name="Shadrin V."/>
            <person name="Kublanov I.V."/>
            <person name="Toshchakov S.V."/>
            <person name="Bonch-Osmolovskaya E.A."/>
        </authorList>
    </citation>
    <scope>NUCLEOTIDE SEQUENCE [LARGE SCALE GENOMIC DNA]</scope>
    <source>
        <strain evidence="2 3">SL50</strain>
    </source>
</reference>
<comment type="caution">
    <text evidence="2">The sequence shown here is derived from an EMBL/GenBank/DDBJ whole genome shotgun (WGS) entry which is preliminary data.</text>
</comment>
<evidence type="ECO:0000313" key="3">
    <source>
        <dbReference type="Proteomes" id="UP000322876"/>
    </source>
</evidence>
<accession>A0A5A8F2E2</accession>
<organism evidence="2 3">
    <name type="scientific">Deferribacter autotrophicus</name>
    <dbReference type="NCBI Taxonomy" id="500465"/>
    <lineage>
        <taxon>Bacteria</taxon>
        <taxon>Pseudomonadati</taxon>
        <taxon>Deferribacterota</taxon>
        <taxon>Deferribacteres</taxon>
        <taxon>Deferribacterales</taxon>
        <taxon>Deferribacteraceae</taxon>
        <taxon>Deferribacter</taxon>
    </lineage>
</organism>
<feature type="transmembrane region" description="Helical" evidence="1">
    <location>
        <begin position="43"/>
        <end position="62"/>
    </location>
</feature>
<dbReference type="AlphaFoldDB" id="A0A5A8F2E2"/>
<keyword evidence="1" id="KW-0812">Transmembrane</keyword>